<feature type="signal peptide" evidence="4">
    <location>
        <begin position="1"/>
        <end position="21"/>
    </location>
</feature>
<evidence type="ECO:0000256" key="3">
    <source>
        <dbReference type="SAM" id="Phobius"/>
    </source>
</evidence>
<evidence type="ECO:0000256" key="4">
    <source>
        <dbReference type="SAM" id="SignalP"/>
    </source>
</evidence>
<dbReference type="InterPro" id="IPR018466">
    <property type="entry name" value="Kre9/Knh1-like_N"/>
</dbReference>
<organism evidence="6 7">
    <name type="scientific">Funneliformis caledonium</name>
    <dbReference type="NCBI Taxonomy" id="1117310"/>
    <lineage>
        <taxon>Eukaryota</taxon>
        <taxon>Fungi</taxon>
        <taxon>Fungi incertae sedis</taxon>
        <taxon>Mucoromycota</taxon>
        <taxon>Glomeromycotina</taxon>
        <taxon>Glomeromycetes</taxon>
        <taxon>Glomerales</taxon>
        <taxon>Glomeraceae</taxon>
        <taxon>Funneliformis</taxon>
    </lineage>
</organism>
<evidence type="ECO:0000313" key="7">
    <source>
        <dbReference type="Proteomes" id="UP000789570"/>
    </source>
</evidence>
<protein>
    <submittedName>
        <fullName evidence="6">15741_t:CDS:1</fullName>
    </submittedName>
</protein>
<dbReference type="Pfam" id="PF10342">
    <property type="entry name" value="Kre9_KNH"/>
    <property type="match status" value="1"/>
</dbReference>
<evidence type="ECO:0000256" key="1">
    <source>
        <dbReference type="ARBA" id="ARBA00022729"/>
    </source>
</evidence>
<comment type="caution">
    <text evidence="6">The sequence shown here is derived from an EMBL/GenBank/DDBJ whole genome shotgun (WGS) entry which is preliminary data.</text>
</comment>
<feature type="chain" id="PRO_5040208032" evidence="4">
    <location>
        <begin position="22"/>
        <end position="179"/>
    </location>
</feature>
<keyword evidence="3" id="KW-1133">Transmembrane helix</keyword>
<sequence>MPSIKLIFLTILVVFNFCVVSEITILTPNPKFYGVINETLLITWTSSGNDDPQRITIKLISKTPTELFTGEYAVGQSIPTSDGKYAWNITDNLVGENNWILKFYNALSELNEKTTPVAQSKEFSIKPAGTEPPKNDSSTTEKKSDNSNSVTSLSYASLFIIFTSFISSVIMANSLDLRI</sequence>
<keyword evidence="3" id="KW-0812">Transmembrane</keyword>
<evidence type="ECO:0000259" key="5">
    <source>
        <dbReference type="Pfam" id="PF10342"/>
    </source>
</evidence>
<keyword evidence="7" id="KW-1185">Reference proteome</keyword>
<dbReference type="EMBL" id="CAJVPQ010001376">
    <property type="protein sequence ID" value="CAG8548919.1"/>
    <property type="molecule type" value="Genomic_DNA"/>
</dbReference>
<feature type="transmembrane region" description="Helical" evidence="3">
    <location>
        <begin position="153"/>
        <end position="175"/>
    </location>
</feature>
<reference evidence="6" key="1">
    <citation type="submission" date="2021-06" db="EMBL/GenBank/DDBJ databases">
        <authorList>
            <person name="Kallberg Y."/>
            <person name="Tangrot J."/>
            <person name="Rosling A."/>
        </authorList>
    </citation>
    <scope>NUCLEOTIDE SEQUENCE</scope>
    <source>
        <strain evidence="6">UK204</strain>
    </source>
</reference>
<keyword evidence="1 4" id="KW-0732">Signal</keyword>
<feature type="domain" description="Yeast cell wall synthesis Kre9/Knh1-like N-terminal" evidence="5">
    <location>
        <begin position="39"/>
        <end position="125"/>
    </location>
</feature>
<keyword evidence="3" id="KW-0472">Membrane</keyword>
<proteinExistence type="predicted"/>
<dbReference type="OrthoDB" id="2414388at2759"/>
<dbReference type="AlphaFoldDB" id="A0A9N9AY19"/>
<name>A0A9N9AY19_9GLOM</name>
<evidence type="ECO:0000256" key="2">
    <source>
        <dbReference type="SAM" id="MobiDB-lite"/>
    </source>
</evidence>
<feature type="region of interest" description="Disordered" evidence="2">
    <location>
        <begin position="121"/>
        <end position="148"/>
    </location>
</feature>
<gene>
    <name evidence="6" type="ORF">FCALED_LOCUS6017</name>
</gene>
<dbReference type="Proteomes" id="UP000789570">
    <property type="component" value="Unassembled WGS sequence"/>
</dbReference>
<evidence type="ECO:0000313" key="6">
    <source>
        <dbReference type="EMBL" id="CAG8548919.1"/>
    </source>
</evidence>
<accession>A0A9N9AY19</accession>